<evidence type="ECO:0000313" key="2">
    <source>
        <dbReference type="Proteomes" id="UP000887159"/>
    </source>
</evidence>
<sequence length="98" mass="11420">MSTVECDATFHTSYHTLHNIIQQLLRQFIPFLCECTDEGVLVCRRIVSTSNLPPQSISHIFKWGLNLENALAIRDVEYPRCLDNPEQRVFNDMLRCRP</sequence>
<reference evidence="1" key="1">
    <citation type="submission" date="2020-08" db="EMBL/GenBank/DDBJ databases">
        <title>Multicomponent nature underlies the extraordinary mechanical properties of spider dragline silk.</title>
        <authorList>
            <person name="Kono N."/>
            <person name="Nakamura H."/>
            <person name="Mori M."/>
            <person name="Yoshida Y."/>
            <person name="Ohtoshi R."/>
            <person name="Malay A.D."/>
            <person name="Moran D.A.P."/>
            <person name="Tomita M."/>
            <person name="Numata K."/>
            <person name="Arakawa K."/>
        </authorList>
    </citation>
    <scope>NUCLEOTIDE SEQUENCE</scope>
</reference>
<dbReference type="EMBL" id="BMAU01021254">
    <property type="protein sequence ID" value="GFY05519.1"/>
    <property type="molecule type" value="Genomic_DNA"/>
</dbReference>
<dbReference type="Proteomes" id="UP000887159">
    <property type="component" value="Unassembled WGS sequence"/>
</dbReference>
<name>A0A8X6S292_TRICX</name>
<gene>
    <name evidence="1" type="ORF">TNCV_4370301</name>
</gene>
<accession>A0A8X6S292</accession>
<organism evidence="1 2">
    <name type="scientific">Trichonephila clavipes</name>
    <name type="common">Golden silk orbweaver</name>
    <name type="synonym">Nephila clavipes</name>
    <dbReference type="NCBI Taxonomy" id="2585209"/>
    <lineage>
        <taxon>Eukaryota</taxon>
        <taxon>Metazoa</taxon>
        <taxon>Ecdysozoa</taxon>
        <taxon>Arthropoda</taxon>
        <taxon>Chelicerata</taxon>
        <taxon>Arachnida</taxon>
        <taxon>Araneae</taxon>
        <taxon>Araneomorphae</taxon>
        <taxon>Entelegynae</taxon>
        <taxon>Araneoidea</taxon>
        <taxon>Nephilidae</taxon>
        <taxon>Trichonephila</taxon>
    </lineage>
</organism>
<dbReference type="AlphaFoldDB" id="A0A8X6S292"/>
<comment type="caution">
    <text evidence="1">The sequence shown here is derived from an EMBL/GenBank/DDBJ whole genome shotgun (WGS) entry which is preliminary data.</text>
</comment>
<proteinExistence type="predicted"/>
<protein>
    <submittedName>
        <fullName evidence="1">Uncharacterized protein</fullName>
    </submittedName>
</protein>
<keyword evidence="2" id="KW-1185">Reference proteome</keyword>
<evidence type="ECO:0000313" key="1">
    <source>
        <dbReference type="EMBL" id="GFY05519.1"/>
    </source>
</evidence>